<accession>A0A857F214</accession>
<protein>
    <submittedName>
        <fullName evidence="5">Phage tail protein</fullName>
    </submittedName>
</protein>
<dbReference type="Pfam" id="PF03406">
    <property type="entry name" value="Phage_fiber_2"/>
    <property type="match status" value="1"/>
</dbReference>
<dbReference type="InterPro" id="IPR011083">
    <property type="entry name" value="Phage_tail_collar_dom"/>
</dbReference>
<evidence type="ECO:0000256" key="1">
    <source>
        <dbReference type="ARBA" id="ARBA00004328"/>
    </source>
</evidence>
<feature type="domain" description="Phage tail fibre protein N-terminal" evidence="4">
    <location>
        <begin position="1"/>
        <end position="150"/>
    </location>
</feature>
<dbReference type="Pfam" id="PF12571">
    <property type="entry name" value="Phage_tail_fib"/>
    <property type="match status" value="1"/>
</dbReference>
<dbReference type="RefSeq" id="WP_159679085.1">
    <property type="nucleotide sequence ID" value="NZ_CP043727.1"/>
</dbReference>
<proteinExistence type="predicted"/>
<dbReference type="GO" id="GO:0019062">
    <property type="term" value="P:virion attachment to host cell"/>
    <property type="evidence" value="ECO:0007669"/>
    <property type="project" value="InterPro"/>
</dbReference>
<dbReference type="Gene3D" id="3.90.1340.10">
    <property type="entry name" value="Phage tail collar domain"/>
    <property type="match status" value="1"/>
</dbReference>
<dbReference type="GO" id="GO:0046718">
    <property type="term" value="P:symbiont entry into host cell"/>
    <property type="evidence" value="ECO:0007669"/>
    <property type="project" value="InterPro"/>
</dbReference>
<organism evidence="5 6">
    <name type="scientific">Yersinia canariae</name>
    <dbReference type="NCBI Taxonomy" id="2607663"/>
    <lineage>
        <taxon>Bacteria</taxon>
        <taxon>Pseudomonadati</taxon>
        <taxon>Pseudomonadota</taxon>
        <taxon>Gammaproteobacteria</taxon>
        <taxon>Enterobacterales</taxon>
        <taxon>Yersiniaceae</taxon>
        <taxon>Yersinia</taxon>
    </lineage>
</organism>
<comment type="subcellular location">
    <subcellularLocation>
        <location evidence="1">Virion</location>
    </subcellularLocation>
</comment>
<evidence type="ECO:0000313" key="5">
    <source>
        <dbReference type="EMBL" id="QHB33264.1"/>
    </source>
</evidence>
<evidence type="ECO:0000259" key="3">
    <source>
        <dbReference type="Pfam" id="PF07484"/>
    </source>
</evidence>
<dbReference type="Proteomes" id="UP000464402">
    <property type="component" value="Chromosome"/>
</dbReference>
<keyword evidence="2" id="KW-0945">Host-virus interaction</keyword>
<dbReference type="InterPro" id="IPR037053">
    <property type="entry name" value="Phage_tail_collar_dom_sf"/>
</dbReference>
<dbReference type="KEGG" id="yca:F0T03_14580"/>
<dbReference type="PANTHER" id="PTHR35191:SF1">
    <property type="entry name" value="PROPHAGE SIDE TAIL FIBER PROTEIN HOMOLOG STFQ-RELATED"/>
    <property type="match status" value="1"/>
</dbReference>
<sequence length="398" mass="41951">MTARFFALLTNIGAAKLANATALGTRLEITHMAVGDGGGTLPTPNPAQTQLVNEQRRAALNMLTVDPVNTSQIIAEQVIPETEGGWWIREIGLLDKDGDLIAIANCAETYKPQLQEGSGRTQTIRVILIVSSTAAVTLKIDPSVVLATRKYVDDIAIEVKGYADNLLAEHEKSRNHPDASLTAKGFAKYSSAIDSNSEALAATSKAVKTVSDAALKTANNLSEIAAAGATAVAATLANLGLSDFANMADVRKLIDAAFPIGVPMPYPLAAIPETLMGIVFFKLNGGTFSTTTYPKLALKYPTGVLPDMRGEFMRGWDDGRGVDSGRVILSAQASTWIQPNLETSPLATNIGIANTDGEFNTGAIGGVSNIGGGSGSGPRTRYFIRPRNLAFNYIVRAA</sequence>
<evidence type="ECO:0000313" key="6">
    <source>
        <dbReference type="Proteomes" id="UP000464402"/>
    </source>
</evidence>
<evidence type="ECO:0000256" key="2">
    <source>
        <dbReference type="ARBA" id="ARBA00022581"/>
    </source>
</evidence>
<dbReference type="InterPro" id="IPR051934">
    <property type="entry name" value="Phage_Tail_Fiber_Structural"/>
</dbReference>
<dbReference type="InterPro" id="IPR022225">
    <property type="entry name" value="Phage_tail_fibre_N"/>
</dbReference>
<dbReference type="PANTHER" id="PTHR35191">
    <property type="entry name" value="PROPHAGE SIDE TAIL FIBER PROTEIN HOMOLOG STFQ-RELATED"/>
    <property type="match status" value="1"/>
</dbReference>
<feature type="domain" description="Phage tail collar" evidence="3">
    <location>
        <begin position="261"/>
        <end position="313"/>
    </location>
</feature>
<dbReference type="InterPro" id="IPR005068">
    <property type="entry name" value="Phage_lambda_Stf-r2"/>
</dbReference>
<evidence type="ECO:0000259" key="4">
    <source>
        <dbReference type="Pfam" id="PF12571"/>
    </source>
</evidence>
<dbReference type="SUPFAM" id="SSF88874">
    <property type="entry name" value="Receptor-binding domain of short tail fibre protein gp12"/>
    <property type="match status" value="1"/>
</dbReference>
<name>A0A857F214_9GAMM</name>
<dbReference type="EMBL" id="CP043727">
    <property type="protein sequence ID" value="QHB33264.1"/>
    <property type="molecule type" value="Genomic_DNA"/>
</dbReference>
<dbReference type="AlphaFoldDB" id="A0A857F214"/>
<gene>
    <name evidence="5" type="ORF">F0T03_14580</name>
</gene>
<reference evidence="6" key="1">
    <citation type="submission" date="2019-09" db="EMBL/GenBank/DDBJ databases">
        <title>Yersinia canariae sp. nov., isolated from a human yersiniosis case.</title>
        <authorList>
            <person name="Nguyen S.V."/>
            <person name="Greig D."/>
            <person name="Hurley D."/>
            <person name="Cao Y."/>
            <person name="McCabe E."/>
            <person name="Mitchell M."/>
            <person name="Jenkins C."/>
            <person name="Fanning S."/>
        </authorList>
    </citation>
    <scope>NUCLEOTIDE SEQUENCE [LARGE SCALE GENOMIC DNA]</scope>
    <source>
        <strain evidence="6">NCTC 14382</strain>
    </source>
</reference>
<dbReference type="Pfam" id="PF07484">
    <property type="entry name" value="Collar"/>
    <property type="match status" value="1"/>
</dbReference>
<keyword evidence="6" id="KW-1185">Reference proteome</keyword>